<gene>
    <name evidence="1" type="ORF">ADIMK_2305</name>
</gene>
<protein>
    <recommendedName>
        <fullName evidence="3">TIGR02444 family protein</fullName>
    </recommendedName>
</protein>
<evidence type="ECO:0000313" key="2">
    <source>
        <dbReference type="Proteomes" id="UP000028252"/>
    </source>
</evidence>
<evidence type="ECO:0008006" key="3">
    <source>
        <dbReference type="Google" id="ProtNLM"/>
    </source>
</evidence>
<dbReference type="PATRIC" id="fig|1232683.4.peg.2264"/>
<organism evidence="1 2">
    <name type="scientific">Marinobacterium lacunae</name>
    <dbReference type="NCBI Taxonomy" id="1232683"/>
    <lineage>
        <taxon>Bacteria</taxon>
        <taxon>Pseudomonadati</taxon>
        <taxon>Pseudomonadota</taxon>
        <taxon>Gammaproteobacteria</taxon>
        <taxon>Oceanospirillales</taxon>
        <taxon>Oceanospirillaceae</taxon>
        <taxon>Marinobacterium</taxon>
    </lineage>
</organism>
<dbReference type="Proteomes" id="UP000028252">
    <property type="component" value="Unassembled WGS sequence"/>
</dbReference>
<accession>A0A081FYC1</accession>
<dbReference type="eggNOG" id="COG5589">
    <property type="taxonomic scope" value="Bacteria"/>
</dbReference>
<comment type="caution">
    <text evidence="1">The sequence shown here is derived from an EMBL/GenBank/DDBJ whole genome shotgun (WGS) entry which is preliminary data.</text>
</comment>
<dbReference type="InterPro" id="IPR012659">
    <property type="entry name" value="CHP02444"/>
</dbReference>
<dbReference type="RefSeq" id="WP_051692884.1">
    <property type="nucleotide sequence ID" value="NZ_JMQN01000036.1"/>
</dbReference>
<proteinExistence type="predicted"/>
<reference evidence="1 2" key="1">
    <citation type="submission" date="2014-04" db="EMBL/GenBank/DDBJ databases">
        <title>Marinobacterium kochiensis sp. nov., isolated from sediment sample collected from Kochi backwaters in Kerala, India.</title>
        <authorList>
            <person name="Singh A."/>
            <person name="Pinnaka A.K."/>
        </authorList>
    </citation>
    <scope>NUCLEOTIDE SEQUENCE [LARGE SCALE GENOMIC DNA]</scope>
    <source>
        <strain evidence="1 2">AK27</strain>
    </source>
</reference>
<dbReference type="NCBIfam" id="TIGR02444">
    <property type="entry name" value="TIGR02444 family protein"/>
    <property type="match status" value="1"/>
</dbReference>
<evidence type="ECO:0000313" key="1">
    <source>
        <dbReference type="EMBL" id="KEA63526.1"/>
    </source>
</evidence>
<keyword evidence="2" id="KW-1185">Reference proteome</keyword>
<dbReference type="Pfam" id="PF09523">
    <property type="entry name" value="DUF2390"/>
    <property type="match status" value="1"/>
</dbReference>
<name>A0A081FYC1_9GAMM</name>
<sequence>MSLNNPPWQSALKLYGSAGVEQAALELQQAGCSINRLLLACYLAQQGLQLESSLLRGDALEWQQAVTHPLRAVRYRVREQKAQRDDLDQCYRALREAELACEQVELMMLWQSLSTANLCSKPSGRELAKANLEQVLVEAGITDPACVDAPLGVLIAAAFPDPLVSG</sequence>
<dbReference type="EMBL" id="JMQN01000036">
    <property type="protein sequence ID" value="KEA63526.1"/>
    <property type="molecule type" value="Genomic_DNA"/>
</dbReference>
<dbReference type="OrthoDB" id="5795846at2"/>
<dbReference type="AlphaFoldDB" id="A0A081FYC1"/>
<dbReference type="STRING" id="1232683.ADIMK_2305"/>